<organism evidence="9 10">
    <name type="scientific">Owenia fusiformis</name>
    <name type="common">Polychaete worm</name>
    <dbReference type="NCBI Taxonomy" id="6347"/>
    <lineage>
        <taxon>Eukaryota</taxon>
        <taxon>Metazoa</taxon>
        <taxon>Spiralia</taxon>
        <taxon>Lophotrochozoa</taxon>
        <taxon>Annelida</taxon>
        <taxon>Polychaeta</taxon>
        <taxon>Sedentaria</taxon>
        <taxon>Canalipalpata</taxon>
        <taxon>Sabellida</taxon>
        <taxon>Oweniida</taxon>
        <taxon>Oweniidae</taxon>
        <taxon>Owenia</taxon>
    </lineage>
</organism>
<evidence type="ECO:0000256" key="1">
    <source>
        <dbReference type="ARBA" id="ARBA00004302"/>
    </source>
</evidence>
<dbReference type="InterPro" id="IPR016187">
    <property type="entry name" value="CTDL_fold"/>
</dbReference>
<evidence type="ECO:0000313" key="10">
    <source>
        <dbReference type="Proteomes" id="UP000749559"/>
    </source>
</evidence>
<reference evidence="9" key="1">
    <citation type="submission" date="2022-03" db="EMBL/GenBank/DDBJ databases">
        <authorList>
            <person name="Martin C."/>
        </authorList>
    </citation>
    <scope>NUCLEOTIDE SEQUENCE</scope>
</reference>
<keyword evidence="2" id="KW-0964">Secreted</keyword>
<keyword evidence="3" id="KW-0272">Extracellular matrix</keyword>
<keyword evidence="4" id="KW-0677">Repeat</keyword>
<dbReference type="Pfam" id="PF01413">
    <property type="entry name" value="C4"/>
    <property type="match status" value="1"/>
</dbReference>
<gene>
    <name evidence="9" type="ORF">OFUS_LOCUS26589</name>
</gene>
<evidence type="ECO:0000256" key="3">
    <source>
        <dbReference type="ARBA" id="ARBA00022530"/>
    </source>
</evidence>
<keyword evidence="5" id="KW-0084">Basement membrane</keyword>
<keyword evidence="7" id="KW-1015">Disulfide bond</keyword>
<comment type="caution">
    <text evidence="9">The sequence shown here is derived from an EMBL/GenBank/DDBJ whole genome shotgun (WGS) entry which is preliminary data.</text>
</comment>
<dbReference type="GO" id="GO:0005581">
    <property type="term" value="C:collagen trimer"/>
    <property type="evidence" value="ECO:0007669"/>
    <property type="project" value="UniProtKB-KW"/>
</dbReference>
<evidence type="ECO:0000259" key="8">
    <source>
        <dbReference type="PROSITE" id="PS51403"/>
    </source>
</evidence>
<feature type="non-terminal residue" evidence="9">
    <location>
        <position position="153"/>
    </location>
</feature>
<keyword evidence="6" id="KW-0176">Collagen</keyword>
<dbReference type="GO" id="GO:0005201">
    <property type="term" value="F:extracellular matrix structural constituent"/>
    <property type="evidence" value="ECO:0007669"/>
    <property type="project" value="InterPro"/>
</dbReference>
<name>A0A8S4QDL6_OWEFU</name>
<accession>A0A8S4QDL6</accession>
<comment type="subcellular location">
    <subcellularLocation>
        <location evidence="1">Secreted</location>
        <location evidence="1">Extracellular space</location>
        <location evidence="1">Extracellular matrix</location>
        <location evidence="1">Basement membrane</location>
    </subcellularLocation>
</comment>
<evidence type="ECO:0000313" key="9">
    <source>
        <dbReference type="EMBL" id="CAH1802950.1"/>
    </source>
</evidence>
<keyword evidence="10" id="KW-1185">Reference proteome</keyword>
<dbReference type="EMBL" id="CAIIXF020000190">
    <property type="protein sequence ID" value="CAH1802950.1"/>
    <property type="molecule type" value="Genomic_DNA"/>
</dbReference>
<evidence type="ECO:0000256" key="5">
    <source>
        <dbReference type="ARBA" id="ARBA00022869"/>
    </source>
</evidence>
<dbReference type="AlphaFoldDB" id="A0A8S4QDL6"/>
<evidence type="ECO:0000256" key="6">
    <source>
        <dbReference type="ARBA" id="ARBA00023119"/>
    </source>
</evidence>
<dbReference type="Proteomes" id="UP000749559">
    <property type="component" value="Unassembled WGS sequence"/>
</dbReference>
<evidence type="ECO:0000256" key="7">
    <source>
        <dbReference type="ARBA" id="ARBA00023157"/>
    </source>
</evidence>
<dbReference type="OrthoDB" id="10071882at2759"/>
<dbReference type="InterPro" id="IPR036954">
    <property type="entry name" value="Collagen_IV_NC_sf"/>
</dbReference>
<dbReference type="GO" id="GO:0005604">
    <property type="term" value="C:basement membrane"/>
    <property type="evidence" value="ECO:0007669"/>
    <property type="project" value="UniProtKB-SubCell"/>
</dbReference>
<evidence type="ECO:0000256" key="4">
    <source>
        <dbReference type="ARBA" id="ARBA00022737"/>
    </source>
</evidence>
<protein>
    <recommendedName>
        <fullName evidence="8">Collagen IV NC1 domain-containing protein</fullName>
    </recommendedName>
</protein>
<sequence length="153" mass="16938">PMMPVSGDEITKHISRCSVCQSPGPLLTVHSQSEDVPQCPSGWSEMWTGYSFVMHAVGATAGGQQLASPGSCLEDFRARPYIECNSKGECHYFSDKHSFWLVTMGVEPFETKVIPDTLKNIRLRDKIGRCKVCVLNPQLMDFTITQPDPVTST</sequence>
<dbReference type="SMART" id="SM00111">
    <property type="entry name" value="C4"/>
    <property type="match status" value="1"/>
</dbReference>
<dbReference type="SUPFAM" id="SSF56436">
    <property type="entry name" value="C-type lectin-like"/>
    <property type="match status" value="1"/>
</dbReference>
<proteinExistence type="predicted"/>
<dbReference type="InterPro" id="IPR001442">
    <property type="entry name" value="Collagen_IV_NC"/>
</dbReference>
<dbReference type="Gene3D" id="2.170.240.10">
    <property type="entry name" value="Collagen IV, non-collagenous"/>
    <property type="match status" value="1"/>
</dbReference>
<evidence type="ECO:0000256" key="2">
    <source>
        <dbReference type="ARBA" id="ARBA00022525"/>
    </source>
</evidence>
<dbReference type="PROSITE" id="PS51403">
    <property type="entry name" value="NC1_IV"/>
    <property type="match status" value="1"/>
</dbReference>
<feature type="domain" description="Collagen IV NC1" evidence="8">
    <location>
        <begin position="1"/>
        <end position="137"/>
    </location>
</feature>